<evidence type="ECO:0000313" key="6">
    <source>
        <dbReference type="Proteomes" id="UP000006315"/>
    </source>
</evidence>
<dbReference type="SUPFAM" id="SSF47413">
    <property type="entry name" value="lambda repressor-like DNA-binding domains"/>
    <property type="match status" value="1"/>
</dbReference>
<dbReference type="CDD" id="cd00093">
    <property type="entry name" value="HTH_XRE"/>
    <property type="match status" value="1"/>
</dbReference>
<dbReference type="InterPro" id="IPR050807">
    <property type="entry name" value="TransReg_Diox_bact_type"/>
</dbReference>
<gene>
    <name evidence="5" type="ORF">BAZO_09551</name>
</gene>
<evidence type="ECO:0000259" key="4">
    <source>
        <dbReference type="PROSITE" id="PS50943"/>
    </source>
</evidence>
<dbReference type="SMART" id="SM00530">
    <property type="entry name" value="HTH_XRE"/>
    <property type="match status" value="1"/>
</dbReference>
<sequence>MKAIKNSNKDFLLQIGQKIRFSREQKGWSQETLSFNSQLHRTYIGAVERGERNISILNLKKIAEALGVQITDLFPQQETKQKGKNNNAD</sequence>
<evidence type="ECO:0000256" key="3">
    <source>
        <dbReference type="ARBA" id="ARBA00023163"/>
    </source>
</evidence>
<dbReference type="InterPro" id="IPR001387">
    <property type="entry name" value="Cro/C1-type_HTH"/>
</dbReference>
<accession>K6D4G3</accession>
<organism evidence="5 6">
    <name type="scientific">Schinkia azotoformans LMG 9581</name>
    <dbReference type="NCBI Taxonomy" id="1131731"/>
    <lineage>
        <taxon>Bacteria</taxon>
        <taxon>Bacillati</taxon>
        <taxon>Bacillota</taxon>
        <taxon>Bacilli</taxon>
        <taxon>Bacillales</taxon>
        <taxon>Bacillaceae</taxon>
        <taxon>Calidifontibacillus/Schinkia group</taxon>
        <taxon>Schinkia</taxon>
    </lineage>
</organism>
<keyword evidence="6" id="KW-1185">Reference proteome</keyword>
<keyword evidence="1" id="KW-0805">Transcription regulation</keyword>
<dbReference type="PANTHER" id="PTHR46797">
    <property type="entry name" value="HTH-TYPE TRANSCRIPTIONAL REGULATOR"/>
    <property type="match status" value="1"/>
</dbReference>
<proteinExistence type="predicted"/>
<reference evidence="5 6" key="1">
    <citation type="journal article" date="2012" name="Front. Microbiol.">
        <title>Redundancy and modularity in membrane-associated dissimilatory nitrate reduction in Bacillus.</title>
        <authorList>
            <person name="Heylen K."/>
            <person name="Keltjens J."/>
        </authorList>
    </citation>
    <scope>NUCLEOTIDE SEQUENCE [LARGE SCALE GENOMIC DNA]</scope>
    <source>
        <strain evidence="5 6">LMG 9581</strain>
    </source>
</reference>
<protein>
    <submittedName>
        <fullName evidence="5">XRE family transcriptional regulator</fullName>
    </submittedName>
</protein>
<dbReference type="GO" id="GO:0003677">
    <property type="term" value="F:DNA binding"/>
    <property type="evidence" value="ECO:0007669"/>
    <property type="project" value="UniProtKB-KW"/>
</dbReference>
<dbReference type="PATRIC" id="fig|1131731.3.peg.2000"/>
<comment type="caution">
    <text evidence="5">The sequence shown here is derived from an EMBL/GenBank/DDBJ whole genome shotgun (WGS) entry which is preliminary data.</text>
</comment>
<dbReference type="GO" id="GO:0005829">
    <property type="term" value="C:cytosol"/>
    <property type="evidence" value="ECO:0007669"/>
    <property type="project" value="TreeGrafter"/>
</dbReference>
<dbReference type="Gene3D" id="1.10.260.40">
    <property type="entry name" value="lambda repressor-like DNA-binding domains"/>
    <property type="match status" value="1"/>
</dbReference>
<name>K6D4G3_SCHAZ</name>
<dbReference type="GO" id="GO:0003700">
    <property type="term" value="F:DNA-binding transcription factor activity"/>
    <property type="evidence" value="ECO:0007669"/>
    <property type="project" value="TreeGrafter"/>
</dbReference>
<evidence type="ECO:0000256" key="1">
    <source>
        <dbReference type="ARBA" id="ARBA00023015"/>
    </source>
</evidence>
<dbReference type="Pfam" id="PF01381">
    <property type="entry name" value="HTH_3"/>
    <property type="match status" value="1"/>
</dbReference>
<evidence type="ECO:0000256" key="2">
    <source>
        <dbReference type="ARBA" id="ARBA00023125"/>
    </source>
</evidence>
<feature type="domain" description="HTH cro/C1-type" evidence="4">
    <location>
        <begin position="19"/>
        <end position="73"/>
    </location>
</feature>
<evidence type="ECO:0000313" key="5">
    <source>
        <dbReference type="EMBL" id="EKN67397.1"/>
    </source>
</evidence>
<dbReference type="PROSITE" id="PS50943">
    <property type="entry name" value="HTH_CROC1"/>
    <property type="match status" value="1"/>
</dbReference>
<keyword evidence="3" id="KW-0804">Transcription</keyword>
<dbReference type="RefSeq" id="WP_003331202.1">
    <property type="nucleotide sequence ID" value="NZ_AJLR01000048.1"/>
</dbReference>
<dbReference type="PANTHER" id="PTHR46797:SF23">
    <property type="entry name" value="HTH-TYPE TRANSCRIPTIONAL REGULATOR SUTR"/>
    <property type="match status" value="1"/>
</dbReference>
<dbReference type="Proteomes" id="UP000006315">
    <property type="component" value="Unassembled WGS sequence"/>
</dbReference>
<dbReference type="EMBL" id="AJLR01000048">
    <property type="protein sequence ID" value="EKN67397.1"/>
    <property type="molecule type" value="Genomic_DNA"/>
</dbReference>
<dbReference type="STRING" id="1131731.BAZO_09551"/>
<dbReference type="AlphaFoldDB" id="K6D4G3"/>
<dbReference type="InterPro" id="IPR010982">
    <property type="entry name" value="Lambda_DNA-bd_dom_sf"/>
</dbReference>
<keyword evidence="2" id="KW-0238">DNA-binding</keyword>